<accession>A0AAP4BTJ7</accession>
<evidence type="ECO:0000256" key="7">
    <source>
        <dbReference type="ARBA" id="ARBA00023326"/>
    </source>
</evidence>
<evidence type="ECO:0000313" key="12">
    <source>
        <dbReference type="Proteomes" id="UP001243856"/>
    </source>
</evidence>
<evidence type="ECO:0000313" key="11">
    <source>
        <dbReference type="Proteomes" id="UP001226160"/>
    </source>
</evidence>
<dbReference type="EMBL" id="JASNVK010000001">
    <property type="protein sequence ID" value="MDK4299648.1"/>
    <property type="molecule type" value="Genomic_DNA"/>
</dbReference>
<dbReference type="GO" id="GO:0005576">
    <property type="term" value="C:extracellular region"/>
    <property type="evidence" value="ECO:0007669"/>
    <property type="project" value="UniProtKB-SubCell"/>
</dbReference>
<dbReference type="GO" id="GO:0030600">
    <property type="term" value="F:feruloyl esterase activity"/>
    <property type="evidence" value="ECO:0007669"/>
    <property type="project" value="InterPro"/>
</dbReference>
<evidence type="ECO:0000256" key="2">
    <source>
        <dbReference type="ARBA" id="ARBA00022525"/>
    </source>
</evidence>
<keyword evidence="3" id="KW-0858">Xylan degradation</keyword>
<name>A0AAP4BTJ7_9CORY</name>
<proteinExistence type="predicted"/>
<keyword evidence="7" id="KW-0624">Polysaccharide degradation</keyword>
<evidence type="ECO:0000256" key="5">
    <source>
        <dbReference type="ARBA" id="ARBA00022801"/>
    </source>
</evidence>
<comment type="subcellular location">
    <subcellularLocation>
        <location evidence="1">Secreted</location>
    </subcellularLocation>
</comment>
<evidence type="ECO:0000256" key="6">
    <source>
        <dbReference type="ARBA" id="ARBA00023277"/>
    </source>
</evidence>
<organism evidence="10 11">
    <name type="scientific">Corynebacterium propinquum</name>
    <dbReference type="NCBI Taxonomy" id="43769"/>
    <lineage>
        <taxon>Bacteria</taxon>
        <taxon>Bacillati</taxon>
        <taxon>Actinomycetota</taxon>
        <taxon>Actinomycetes</taxon>
        <taxon>Mycobacteriales</taxon>
        <taxon>Corynebacteriaceae</taxon>
        <taxon>Corynebacterium</taxon>
    </lineage>
</organism>
<dbReference type="RefSeq" id="WP_260850039.1">
    <property type="nucleotide sequence ID" value="NZ_CP100361.1"/>
</dbReference>
<evidence type="ECO:0000256" key="1">
    <source>
        <dbReference type="ARBA" id="ARBA00004613"/>
    </source>
</evidence>
<evidence type="ECO:0000256" key="3">
    <source>
        <dbReference type="ARBA" id="ARBA00022651"/>
    </source>
</evidence>
<reference evidence="10 12" key="1">
    <citation type="submission" date="2023-05" db="EMBL/GenBank/DDBJ databases">
        <title>Metabolic capabilities are highly conserved among human nasal-associated Corynebacterium species in pangenomic analyses.</title>
        <authorList>
            <person name="Tran T.H."/>
            <person name="Roberts A.Q."/>
            <person name="Escapa I.F."/>
            <person name="Gao W."/>
            <person name="Conlan S."/>
            <person name="Kong H."/>
            <person name="Segre J.A."/>
            <person name="Kelly M.S."/>
            <person name="Lemon K.P."/>
        </authorList>
    </citation>
    <scope>NUCLEOTIDE SEQUENCE</scope>
    <source>
        <strain evidence="10">KPL2654</strain>
        <strain evidence="9 12">KPL2811</strain>
    </source>
</reference>
<keyword evidence="2" id="KW-0964">Secreted</keyword>
<dbReference type="InterPro" id="IPR029058">
    <property type="entry name" value="AB_hydrolase_fold"/>
</dbReference>
<evidence type="ECO:0000313" key="10">
    <source>
        <dbReference type="EMBL" id="MDK4325503.1"/>
    </source>
</evidence>
<dbReference type="SUPFAM" id="SSF53474">
    <property type="entry name" value="alpha/beta-Hydrolases"/>
    <property type="match status" value="1"/>
</dbReference>
<protein>
    <submittedName>
        <fullName evidence="10">Alpha/beta hydrolase-fold protein</fullName>
    </submittedName>
</protein>
<dbReference type="AlphaFoldDB" id="A0AAP4BTJ7"/>
<dbReference type="Proteomes" id="UP001243856">
    <property type="component" value="Unassembled WGS sequence"/>
</dbReference>
<dbReference type="InterPro" id="IPR000801">
    <property type="entry name" value="Esterase-like"/>
</dbReference>
<dbReference type="GO" id="GO:0045493">
    <property type="term" value="P:xylan catabolic process"/>
    <property type="evidence" value="ECO:0007669"/>
    <property type="project" value="UniProtKB-KW"/>
</dbReference>
<keyword evidence="4" id="KW-0732">Signal</keyword>
<dbReference type="PANTHER" id="PTHR38050">
    <property type="match status" value="1"/>
</dbReference>
<dbReference type="EMBL" id="JASNVP010000002">
    <property type="protein sequence ID" value="MDK4325503.1"/>
    <property type="molecule type" value="Genomic_DNA"/>
</dbReference>
<keyword evidence="12" id="KW-1185">Reference proteome</keyword>
<evidence type="ECO:0000256" key="4">
    <source>
        <dbReference type="ARBA" id="ARBA00022729"/>
    </source>
</evidence>
<gene>
    <name evidence="9" type="ORF">QPX45_00015</name>
    <name evidence="10" type="ORF">QPX54_03105</name>
</gene>
<feature type="region of interest" description="Disordered" evidence="8">
    <location>
        <begin position="13"/>
        <end position="34"/>
    </location>
</feature>
<keyword evidence="6" id="KW-0119">Carbohydrate metabolism</keyword>
<dbReference type="InterPro" id="IPR043595">
    <property type="entry name" value="FaeB/C/D"/>
</dbReference>
<dbReference type="Pfam" id="PF00756">
    <property type="entry name" value="Esterase"/>
    <property type="match status" value="1"/>
</dbReference>
<keyword evidence="5 10" id="KW-0378">Hydrolase</keyword>
<dbReference type="Gene3D" id="3.40.50.1820">
    <property type="entry name" value="alpha/beta hydrolase"/>
    <property type="match status" value="1"/>
</dbReference>
<comment type="caution">
    <text evidence="10">The sequence shown here is derived from an EMBL/GenBank/DDBJ whole genome shotgun (WGS) entry which is preliminary data.</text>
</comment>
<sequence>MTLIRVGQLMGYFRQRGNRPQDRPDSGTTATPRIRATQATGVLCALAVCLGSCSVVDNRAADDGYDPQASEYAQALDREMSAFPHPTGAPVEGAFPGETTRINLPSGRSYLVHLPADYDPAEQWPLILTFHGWGQDAEIMARSTHFDAARAISIYPDGAPSKPPHEGSKAWAPAPYAAASGHDDLEFIDEIINSARRTWSIADDQLFAVGFSNGGGFAQYLACQRPEQFHAIATVSAAYYTAVVENCAPGTVGHLDIHGTADQIVSYDGGTRHNTKFLSVPEIMDVAARRNHCDDNAETQELVGDAQRTSFTHCAAPVDHIRIDGGKHWWPGYSGNRNDAMPENFATDKILDFFRIPGRP</sequence>
<dbReference type="PANTHER" id="PTHR38050:SF2">
    <property type="entry name" value="FERULOYL ESTERASE C-RELATED"/>
    <property type="match status" value="1"/>
</dbReference>
<evidence type="ECO:0000256" key="8">
    <source>
        <dbReference type="SAM" id="MobiDB-lite"/>
    </source>
</evidence>
<evidence type="ECO:0000313" key="9">
    <source>
        <dbReference type="EMBL" id="MDK4299648.1"/>
    </source>
</evidence>
<dbReference type="Proteomes" id="UP001226160">
    <property type="component" value="Unassembled WGS sequence"/>
</dbReference>